<feature type="chain" id="PRO_5027798885" evidence="2">
    <location>
        <begin position="20"/>
        <end position="109"/>
    </location>
</feature>
<gene>
    <name evidence="4" type="primary">Plac9</name>
</gene>
<dbReference type="PANTHER" id="PTHR37355:SF1">
    <property type="entry name" value="PLACENTA-SPECIFIC PROTEIN 9"/>
    <property type="match status" value="1"/>
</dbReference>
<proteinExistence type="predicted"/>
<dbReference type="KEGG" id="mcal:110309783"/>
<evidence type="ECO:0000313" key="4">
    <source>
        <dbReference type="RefSeq" id="XP_021038180.1"/>
    </source>
</evidence>
<keyword evidence="3" id="KW-1185">Reference proteome</keyword>
<reference evidence="4" key="1">
    <citation type="submission" date="2025-08" db="UniProtKB">
        <authorList>
            <consortium name="RefSeq"/>
        </authorList>
    </citation>
    <scope>IDENTIFICATION</scope>
</reference>
<dbReference type="GeneID" id="110309783"/>
<dbReference type="Pfam" id="PF15205">
    <property type="entry name" value="PLAC9"/>
    <property type="match status" value="1"/>
</dbReference>
<dbReference type="RefSeq" id="XP_021038180.1">
    <property type="nucleotide sequence ID" value="XM_021182521.2"/>
</dbReference>
<evidence type="ECO:0000313" key="3">
    <source>
        <dbReference type="Proteomes" id="UP000515126"/>
    </source>
</evidence>
<sequence>MQPLLCALAGLALLHTGTGEWGQGPRNTPGRRAAESPSSPGEDLAGSPGCDRHTAVQRRVDIMEETVEKTVEHLEAEVTSLLGLLEELASNLPTGPFSPKPDLLGDDGF</sequence>
<feature type="region of interest" description="Disordered" evidence="1">
    <location>
        <begin position="17"/>
        <end position="52"/>
    </location>
</feature>
<evidence type="ECO:0000256" key="2">
    <source>
        <dbReference type="SAM" id="SignalP"/>
    </source>
</evidence>
<dbReference type="Proteomes" id="UP000515126">
    <property type="component" value="Chromosome 14"/>
</dbReference>
<organism evidence="3 4">
    <name type="scientific">Mus caroli</name>
    <name type="common">Ryukyu mouse</name>
    <name type="synonym">Ricefield mouse</name>
    <dbReference type="NCBI Taxonomy" id="10089"/>
    <lineage>
        <taxon>Eukaryota</taxon>
        <taxon>Metazoa</taxon>
        <taxon>Chordata</taxon>
        <taxon>Craniata</taxon>
        <taxon>Vertebrata</taxon>
        <taxon>Euteleostomi</taxon>
        <taxon>Mammalia</taxon>
        <taxon>Eutheria</taxon>
        <taxon>Euarchontoglires</taxon>
        <taxon>Glires</taxon>
        <taxon>Rodentia</taxon>
        <taxon>Myomorpha</taxon>
        <taxon>Muroidea</taxon>
        <taxon>Muridae</taxon>
        <taxon>Murinae</taxon>
        <taxon>Mus</taxon>
        <taxon>Mus</taxon>
    </lineage>
</organism>
<protein>
    <submittedName>
        <fullName evidence="4">Placenta-specific protein 9</fullName>
    </submittedName>
</protein>
<dbReference type="CTD" id="219348"/>
<dbReference type="PANTHER" id="PTHR37355">
    <property type="entry name" value="PLACENTA-SPECIFIC PROTEIN 9"/>
    <property type="match status" value="1"/>
</dbReference>
<dbReference type="InterPro" id="IPR027941">
    <property type="entry name" value="PLAC9"/>
</dbReference>
<dbReference type="AlphaFoldDB" id="A0A6P5R1V7"/>
<keyword evidence="2" id="KW-0732">Signal</keyword>
<feature type="region of interest" description="Disordered" evidence="1">
    <location>
        <begin position="90"/>
        <end position="109"/>
    </location>
</feature>
<accession>A0A6P5R1V7</accession>
<evidence type="ECO:0000256" key="1">
    <source>
        <dbReference type="SAM" id="MobiDB-lite"/>
    </source>
</evidence>
<feature type="signal peptide" evidence="2">
    <location>
        <begin position="1"/>
        <end position="19"/>
    </location>
</feature>
<name>A0A6P5R1V7_MUSCR</name>